<dbReference type="InterPro" id="IPR023397">
    <property type="entry name" value="SAM-dep_MeTrfase_MraW_recog"/>
</dbReference>
<reference evidence="7 8" key="1">
    <citation type="submission" date="2014-03" db="EMBL/GenBank/DDBJ databases">
        <title>Selection and divergence in the genomes of co-occurring obligate luminous symbionts with specific hosts.</title>
        <authorList>
            <person name="Hendry T.A."/>
            <person name="de Wet J.R."/>
            <person name="Dunlap P.V."/>
        </authorList>
    </citation>
    <scope>NUCLEOTIDE SEQUENCE [LARGE SCALE GENOMIC DNA]</scope>
    <source>
        <strain evidence="7 8">Ppalp.1</strain>
    </source>
</reference>
<evidence type="ECO:0000256" key="6">
    <source>
        <dbReference type="HAMAP-Rule" id="MF_01007"/>
    </source>
</evidence>
<feature type="binding site" evidence="6">
    <location>
        <position position="108"/>
    </location>
    <ligand>
        <name>S-adenosyl-L-methionine</name>
        <dbReference type="ChEBI" id="CHEBI:59789"/>
    </ligand>
</feature>
<evidence type="ECO:0000256" key="3">
    <source>
        <dbReference type="ARBA" id="ARBA00022603"/>
    </source>
</evidence>
<evidence type="ECO:0000256" key="4">
    <source>
        <dbReference type="ARBA" id="ARBA00022679"/>
    </source>
</evidence>
<dbReference type="PIRSF" id="PIRSF004486">
    <property type="entry name" value="MraW"/>
    <property type="match status" value="1"/>
</dbReference>
<evidence type="ECO:0000313" key="7">
    <source>
        <dbReference type="EMBL" id="KEY91119.1"/>
    </source>
</evidence>
<dbReference type="GO" id="GO:0005737">
    <property type="term" value="C:cytoplasm"/>
    <property type="evidence" value="ECO:0007669"/>
    <property type="project" value="UniProtKB-SubCell"/>
</dbReference>
<dbReference type="OrthoDB" id="9806637at2"/>
<comment type="caution">
    <text evidence="7">The sequence shown here is derived from an EMBL/GenBank/DDBJ whole genome shotgun (WGS) entry which is preliminary data.</text>
</comment>
<dbReference type="Gene3D" id="3.40.50.150">
    <property type="entry name" value="Vaccinia Virus protein VP39"/>
    <property type="match status" value="1"/>
</dbReference>
<dbReference type="SUPFAM" id="SSF53335">
    <property type="entry name" value="S-adenosyl-L-methionine-dependent methyltransferases"/>
    <property type="match status" value="1"/>
</dbReference>
<keyword evidence="8" id="KW-1185">Reference proteome</keyword>
<name>A0A084CMU0_9GAMM</name>
<dbReference type="EC" id="2.1.1.199" evidence="6"/>
<dbReference type="NCBIfam" id="TIGR00006">
    <property type="entry name" value="16S rRNA (cytosine(1402)-N(4))-methyltransferase RsmH"/>
    <property type="match status" value="1"/>
</dbReference>
<protein>
    <recommendedName>
        <fullName evidence="6">Ribosomal RNA small subunit methyltransferase H</fullName>
        <ecNumber evidence="6">2.1.1.199</ecNumber>
    </recommendedName>
    <alternativeName>
        <fullName evidence="6">16S rRNA m(4)C1402 methyltransferase</fullName>
    </alternativeName>
    <alternativeName>
        <fullName evidence="6">rRNA (cytosine-N(4)-)-methyltransferase RsmH</fullName>
    </alternativeName>
</protein>
<dbReference type="STRING" id="1179155.CF67_04117"/>
<sequence length="317" mass="35635">MTKSFQHIAVLLNESIDKLSIKSDGIYIDCTFGAGGHSRAILSKLERNGHLYAIDRDPQSIVEAKKINNPRFTIIHGLFSNTAEYARRYNILGKVDGILLDLGVSSPQIDNAERGFSFMRDGPLDMRMDQTVGVSVSQWLLEADLDHIVWVIREFGEDRNAYRIAKAIIRHRNDKGKEPLTRTSQLARLVSKVTSSRGFRQKKHPATRVFRAFRMYINSEIEEIETILKNAISILVPGGRLLVISFHSLEDRIVKSFIRKESQGPEIPSGIPLTETQINKLGSANIKVIGKAVKPSKHEIGVNVRSRSSVLRVVQKL</sequence>
<keyword evidence="5 6" id="KW-0949">S-adenosyl-L-methionine</keyword>
<dbReference type="HAMAP" id="MF_01007">
    <property type="entry name" value="16SrRNA_methyltr_H"/>
    <property type="match status" value="1"/>
</dbReference>
<dbReference type="InterPro" id="IPR002903">
    <property type="entry name" value="RsmH"/>
</dbReference>
<keyword evidence="6" id="KW-0963">Cytoplasm</keyword>
<proteinExistence type="inferred from homology"/>
<feature type="binding site" evidence="6">
    <location>
        <position position="55"/>
    </location>
    <ligand>
        <name>S-adenosyl-L-methionine</name>
        <dbReference type="ChEBI" id="CHEBI:59789"/>
    </ligand>
</feature>
<gene>
    <name evidence="6 7" type="primary">rsmH</name>
    <name evidence="7" type="ORF">CF67_04117</name>
</gene>
<dbReference type="eggNOG" id="COG0275">
    <property type="taxonomic scope" value="Bacteria"/>
</dbReference>
<dbReference type="RefSeq" id="WP_034414510.1">
    <property type="nucleotide sequence ID" value="NZ_JGVK01000027.1"/>
</dbReference>
<dbReference type="GO" id="GO:0071424">
    <property type="term" value="F:rRNA (cytosine-N4-)-methyltransferase activity"/>
    <property type="evidence" value="ECO:0007669"/>
    <property type="project" value="UniProtKB-UniRule"/>
</dbReference>
<dbReference type="Gene3D" id="1.10.150.170">
    <property type="entry name" value="Putative methyltransferase TM0872, insert domain"/>
    <property type="match status" value="1"/>
</dbReference>
<dbReference type="InterPro" id="IPR029063">
    <property type="entry name" value="SAM-dependent_MTases_sf"/>
</dbReference>
<dbReference type="SUPFAM" id="SSF81799">
    <property type="entry name" value="Putative methyltransferase TM0872, insert domain"/>
    <property type="match status" value="1"/>
</dbReference>
<organism evidence="7 8">
    <name type="scientific">Candidatus Photodesmus blepharonis</name>
    <dbReference type="NCBI Taxonomy" id="1179155"/>
    <lineage>
        <taxon>Bacteria</taxon>
        <taxon>Pseudomonadati</taxon>
        <taxon>Pseudomonadota</taxon>
        <taxon>Gammaproteobacteria</taxon>
        <taxon>Vibrionales</taxon>
        <taxon>Vibrionaceae</taxon>
        <taxon>Candidatus Photodesmus</taxon>
    </lineage>
</organism>
<dbReference type="EMBL" id="JGVK01000027">
    <property type="protein sequence ID" value="KEY91119.1"/>
    <property type="molecule type" value="Genomic_DNA"/>
</dbReference>
<dbReference type="PANTHER" id="PTHR11265">
    <property type="entry name" value="S-ADENOSYL-METHYLTRANSFERASE MRAW"/>
    <property type="match status" value="1"/>
</dbReference>
<keyword evidence="2 6" id="KW-0698">rRNA processing</keyword>
<evidence type="ECO:0000256" key="1">
    <source>
        <dbReference type="ARBA" id="ARBA00010396"/>
    </source>
</evidence>
<dbReference type="GO" id="GO:0070475">
    <property type="term" value="P:rRNA base methylation"/>
    <property type="evidence" value="ECO:0007669"/>
    <property type="project" value="UniProtKB-UniRule"/>
</dbReference>
<feature type="binding site" evidence="6">
    <location>
        <position position="101"/>
    </location>
    <ligand>
        <name>S-adenosyl-L-methionine</name>
        <dbReference type="ChEBI" id="CHEBI:59789"/>
    </ligand>
</feature>
<feature type="binding site" evidence="6">
    <location>
        <position position="79"/>
    </location>
    <ligand>
        <name>S-adenosyl-L-methionine</name>
        <dbReference type="ChEBI" id="CHEBI:59789"/>
    </ligand>
</feature>
<keyword evidence="4 6" id="KW-0808">Transferase</keyword>
<evidence type="ECO:0000313" key="8">
    <source>
        <dbReference type="Proteomes" id="UP000053784"/>
    </source>
</evidence>
<keyword evidence="3 6" id="KW-0489">Methyltransferase</keyword>
<accession>A0A084CMU0</accession>
<dbReference type="Pfam" id="PF01795">
    <property type="entry name" value="Methyltransf_5"/>
    <property type="match status" value="1"/>
</dbReference>
<dbReference type="AlphaFoldDB" id="A0A084CMU0"/>
<feature type="binding site" evidence="6">
    <location>
        <begin position="35"/>
        <end position="37"/>
    </location>
    <ligand>
        <name>S-adenosyl-L-methionine</name>
        <dbReference type="ChEBI" id="CHEBI:59789"/>
    </ligand>
</feature>
<evidence type="ECO:0000256" key="5">
    <source>
        <dbReference type="ARBA" id="ARBA00022691"/>
    </source>
</evidence>
<comment type="subcellular location">
    <subcellularLocation>
        <location evidence="6">Cytoplasm</location>
    </subcellularLocation>
</comment>
<comment type="catalytic activity">
    <reaction evidence="6">
        <text>cytidine(1402) in 16S rRNA + S-adenosyl-L-methionine = N(4)-methylcytidine(1402) in 16S rRNA + S-adenosyl-L-homocysteine + H(+)</text>
        <dbReference type="Rhea" id="RHEA:42928"/>
        <dbReference type="Rhea" id="RHEA-COMP:10286"/>
        <dbReference type="Rhea" id="RHEA-COMP:10287"/>
        <dbReference type="ChEBI" id="CHEBI:15378"/>
        <dbReference type="ChEBI" id="CHEBI:57856"/>
        <dbReference type="ChEBI" id="CHEBI:59789"/>
        <dbReference type="ChEBI" id="CHEBI:74506"/>
        <dbReference type="ChEBI" id="CHEBI:82748"/>
        <dbReference type="EC" id="2.1.1.199"/>
    </reaction>
</comment>
<dbReference type="PANTHER" id="PTHR11265:SF0">
    <property type="entry name" value="12S RRNA N4-METHYLCYTIDINE METHYLTRANSFERASE"/>
    <property type="match status" value="1"/>
</dbReference>
<evidence type="ECO:0000256" key="2">
    <source>
        <dbReference type="ARBA" id="ARBA00022552"/>
    </source>
</evidence>
<comment type="function">
    <text evidence="6">Specifically methylates the N4 position of cytidine in position 1402 (C1402) of 16S rRNA.</text>
</comment>
<comment type="similarity">
    <text evidence="1 6">Belongs to the methyltransferase superfamily. RsmH family.</text>
</comment>
<dbReference type="Proteomes" id="UP000053784">
    <property type="component" value="Unassembled WGS sequence"/>
</dbReference>